<name>A0A6L9SDP4_9ACTN</name>
<dbReference type="CDD" id="cd00882">
    <property type="entry name" value="Ras_like_GTPase"/>
    <property type="match status" value="1"/>
</dbReference>
<organism evidence="1 2">
    <name type="scientific">Phytoactinopolyspora halotolerans</name>
    <dbReference type="NCBI Taxonomy" id="1981512"/>
    <lineage>
        <taxon>Bacteria</taxon>
        <taxon>Bacillati</taxon>
        <taxon>Actinomycetota</taxon>
        <taxon>Actinomycetes</taxon>
        <taxon>Jiangellales</taxon>
        <taxon>Jiangellaceae</taxon>
        <taxon>Phytoactinopolyspora</taxon>
    </lineage>
</organism>
<gene>
    <name evidence="1" type="ORF">G1H10_21100</name>
</gene>
<dbReference type="AlphaFoldDB" id="A0A6L9SDP4"/>
<reference evidence="1 2" key="1">
    <citation type="submission" date="2020-02" db="EMBL/GenBank/DDBJ databases">
        <authorList>
            <person name="Li X.-J."/>
            <person name="Han X.-M."/>
        </authorList>
    </citation>
    <scope>NUCLEOTIDE SEQUENCE [LARGE SCALE GENOMIC DNA]</scope>
    <source>
        <strain evidence="1 2">CCTCC AB 2017055</strain>
    </source>
</reference>
<dbReference type="EMBL" id="JAAGOA010000016">
    <property type="protein sequence ID" value="NEE02668.1"/>
    <property type="molecule type" value="Genomic_DNA"/>
</dbReference>
<keyword evidence="2" id="KW-1185">Reference proteome</keyword>
<dbReference type="RefSeq" id="WP_163741454.1">
    <property type="nucleotide sequence ID" value="NZ_JAAGOA010000016.1"/>
</dbReference>
<dbReference type="Proteomes" id="UP000475214">
    <property type="component" value="Unassembled WGS sequence"/>
</dbReference>
<accession>A0A6L9SDP4</accession>
<proteinExistence type="predicted"/>
<protein>
    <submittedName>
        <fullName evidence="1">GTPase domain-containing protein</fullName>
    </submittedName>
</protein>
<sequence length="318" mass="34053">MVQPSGPGVYDALSAVRRLLDELEFPFEFASAAAARRERDELLALLDLYILPRLEHPDAPLLMTVGGPTGSGASTIVNTLVGEIVTMPGVLRPTTRIPVLVHHPNDTAWFTTSDRPGWYGGEPALVERIASERVPAGVALLDAPPLDSVAASIRRPALEAIVAADLWLFITTAARYADALQWDLLGAAAQRRMSVAVVLNRVPAVAMNEVRSHLAELLAGRGLPNATLLDVIETELTSAGVLPSEAAEQVMRWFTDLAGDEQARTVIIRRTLHGAVEAVLGRLDAVLAGAGEDVFDQPTRDSLLSAASDVRRAWEDAA</sequence>
<dbReference type="InterPro" id="IPR027417">
    <property type="entry name" value="P-loop_NTPase"/>
</dbReference>
<comment type="caution">
    <text evidence="1">The sequence shown here is derived from an EMBL/GenBank/DDBJ whole genome shotgun (WGS) entry which is preliminary data.</text>
</comment>
<evidence type="ECO:0000313" key="2">
    <source>
        <dbReference type="Proteomes" id="UP000475214"/>
    </source>
</evidence>
<evidence type="ECO:0000313" key="1">
    <source>
        <dbReference type="EMBL" id="NEE02668.1"/>
    </source>
</evidence>
<dbReference type="Gene3D" id="3.40.50.300">
    <property type="entry name" value="P-loop containing nucleotide triphosphate hydrolases"/>
    <property type="match status" value="1"/>
</dbReference>
<dbReference type="SUPFAM" id="SSF52540">
    <property type="entry name" value="P-loop containing nucleoside triphosphate hydrolases"/>
    <property type="match status" value="1"/>
</dbReference>